<proteinExistence type="predicted"/>
<dbReference type="Proteomes" id="UP000028483">
    <property type="component" value="Unassembled WGS sequence"/>
</dbReference>
<sequence>MAKLIQSADVYRDSDVSFTPGGEVVIVLDSLPTLYDKGGHFVFIVNSWFYDLKAVYKKKT</sequence>
<reference evidence="1" key="1">
    <citation type="submission" date="2013-07" db="EMBL/GenBank/DDBJ databases">
        <title>Sub-species coevolution in mutualistic symbiosis.</title>
        <authorList>
            <person name="Murfin K."/>
            <person name="Klassen J."/>
            <person name="Lee M."/>
            <person name="Forst S."/>
            <person name="Stock P."/>
            <person name="Goodrich-Blair H."/>
        </authorList>
    </citation>
    <scope>NUCLEOTIDE SEQUENCE [LARGE SCALE GENOMIC DNA]</scope>
    <source>
        <strain evidence="1">Oregonense</strain>
    </source>
</reference>
<gene>
    <name evidence="1" type="ORF">XBO1_1880040</name>
</gene>
<organism evidence="1">
    <name type="scientific">Xenorhabdus bovienii str. oregonense</name>
    <dbReference type="NCBI Taxonomy" id="1398202"/>
    <lineage>
        <taxon>Bacteria</taxon>
        <taxon>Pseudomonadati</taxon>
        <taxon>Pseudomonadota</taxon>
        <taxon>Gammaproteobacteria</taxon>
        <taxon>Enterobacterales</taxon>
        <taxon>Morganellaceae</taxon>
        <taxon>Xenorhabdus</taxon>
    </lineage>
</organism>
<dbReference type="EMBL" id="CBSX010000099">
    <property type="protein sequence ID" value="CDH05370.1"/>
    <property type="molecule type" value="Genomic_DNA"/>
</dbReference>
<dbReference type="AlphaFoldDB" id="A0A077P2U5"/>
<evidence type="ECO:0000313" key="1">
    <source>
        <dbReference type="EMBL" id="CDH05370.1"/>
    </source>
</evidence>
<name>A0A077P2U5_XENBV</name>
<dbReference type="HOGENOM" id="CLU_2940846_0_0_6"/>
<accession>A0A077P2U5</accession>
<comment type="caution">
    <text evidence="1">The sequence shown here is derived from an EMBL/GenBank/DDBJ whole genome shotgun (WGS) entry which is preliminary data.</text>
</comment>
<protein>
    <submittedName>
        <fullName evidence="1">Uncharacterized protein</fullName>
    </submittedName>
</protein>
<dbReference type="RefSeq" id="WP_038255914.1">
    <property type="nucleotide sequence ID" value="NZ_CAWLUU010000162.1"/>
</dbReference>